<comment type="caution">
    <text evidence="4">The sequence shown here is derived from an EMBL/GenBank/DDBJ whole genome shotgun (WGS) entry which is preliminary data.</text>
</comment>
<sequence length="616" mass="66312">MRATDSPRAFLAFLLLALERAQLSTAKAPCPLYGPPLPKPTGNLLRHPGVKTAASALDDVFLKYIDNDNDNSTGSDHFSYSVEVFSAAETQPLWSHYWTAPNLKSFNSTGVQKVDTNTVYRIGSLTKVFTMLTFLATVGDGVWNDAITKYIPEIASMASAAGGNPIYTPDWDDITVGSLASQTSGLIRDYALLGELTQELELNDLYAMGFPPIPAGEIPACGDIPTCNRQQLFAGLSKLPPSFPPSTTPAYSDIGFTLLSYVAEKITGKDFKSLVQDAVLKPLGLNHTFVSAPDDSLGIIPGNRDKTAWAFEMAEEAATGNMYTSAGDLSALGRAIMRSTLLKPAQTRRWLKPFSFTSDPKSAVGMPWGVRQIDYGKNQSYQFVHTFNKAGSLGSYTALLAVIPDLGIGFTVLAAGDPPAGLAMGIADALTSTYVPTMMYVMRDQANTTYAGTYRFAGNSTAGSGNWSIPRWSNSAKPTALNSSLTITVDNDKPGLGVTDWVSNGTDMAFIAVAVAQNVSKDYWDQMKPSVRLYPTGLEQNMTDGGKKVAFKAVFEDLGLPNVTASFSTDCSTWVSVTAVVYGSKPLDQFIFNFDKNGNVTSVENMALRVKLHKVS</sequence>
<protein>
    <submittedName>
        <fullName evidence="4">Beta-lactamase-like protein 2</fullName>
    </submittedName>
</protein>
<gene>
    <name evidence="4" type="ORF">QBC46DRAFT_442792</name>
</gene>
<dbReference type="Proteomes" id="UP001303473">
    <property type="component" value="Unassembled WGS sequence"/>
</dbReference>
<dbReference type="InterPro" id="IPR058664">
    <property type="entry name" value="ARB_00930-like_C"/>
</dbReference>
<proteinExistence type="predicted"/>
<name>A0AAN6N1Y3_9PEZI</name>
<dbReference type="Pfam" id="PF00144">
    <property type="entry name" value="Beta-lactamase"/>
    <property type="match status" value="1"/>
</dbReference>
<dbReference type="InterPro" id="IPR051478">
    <property type="entry name" value="Beta-lactamase-like_AB/R"/>
</dbReference>
<dbReference type="EMBL" id="MU853847">
    <property type="protein sequence ID" value="KAK3937690.1"/>
    <property type="molecule type" value="Genomic_DNA"/>
</dbReference>
<dbReference type="InterPro" id="IPR012338">
    <property type="entry name" value="Beta-lactam/transpept-like"/>
</dbReference>
<evidence type="ECO:0000313" key="4">
    <source>
        <dbReference type="EMBL" id="KAK3937690.1"/>
    </source>
</evidence>
<evidence type="ECO:0000256" key="1">
    <source>
        <dbReference type="SAM" id="SignalP"/>
    </source>
</evidence>
<evidence type="ECO:0000259" key="3">
    <source>
        <dbReference type="Pfam" id="PF26335"/>
    </source>
</evidence>
<dbReference type="Gene3D" id="3.40.710.10">
    <property type="entry name" value="DD-peptidase/beta-lactamase superfamily"/>
    <property type="match status" value="1"/>
</dbReference>
<feature type="domain" description="Beta-lactamase-related" evidence="2">
    <location>
        <begin position="110"/>
        <end position="422"/>
    </location>
</feature>
<feature type="chain" id="PRO_5042951428" evidence="1">
    <location>
        <begin position="27"/>
        <end position="616"/>
    </location>
</feature>
<dbReference type="InterPro" id="IPR001466">
    <property type="entry name" value="Beta-lactam-related"/>
</dbReference>
<dbReference type="SUPFAM" id="SSF56601">
    <property type="entry name" value="beta-lactamase/transpeptidase-like"/>
    <property type="match status" value="1"/>
</dbReference>
<organism evidence="4 5">
    <name type="scientific">Diplogelasinospora grovesii</name>
    <dbReference type="NCBI Taxonomy" id="303347"/>
    <lineage>
        <taxon>Eukaryota</taxon>
        <taxon>Fungi</taxon>
        <taxon>Dikarya</taxon>
        <taxon>Ascomycota</taxon>
        <taxon>Pezizomycotina</taxon>
        <taxon>Sordariomycetes</taxon>
        <taxon>Sordariomycetidae</taxon>
        <taxon>Sordariales</taxon>
        <taxon>Diplogelasinosporaceae</taxon>
        <taxon>Diplogelasinospora</taxon>
    </lineage>
</organism>
<dbReference type="PANTHER" id="PTHR22935:SF97">
    <property type="entry name" value="BETA-LACTAMASE-RELATED DOMAIN-CONTAINING PROTEIN"/>
    <property type="match status" value="1"/>
</dbReference>
<dbReference type="Pfam" id="PF26335">
    <property type="entry name" value="ARB_00930_C"/>
    <property type="match status" value="1"/>
</dbReference>
<evidence type="ECO:0000313" key="5">
    <source>
        <dbReference type="Proteomes" id="UP001303473"/>
    </source>
</evidence>
<dbReference type="AlphaFoldDB" id="A0AAN6N1Y3"/>
<accession>A0AAN6N1Y3</accession>
<feature type="domain" description="Beta-lactamase-like ARB-00930-like C-terminal" evidence="3">
    <location>
        <begin position="443"/>
        <end position="615"/>
    </location>
</feature>
<reference evidence="5" key="1">
    <citation type="journal article" date="2023" name="Mol. Phylogenet. Evol.">
        <title>Genome-scale phylogeny and comparative genomics of the fungal order Sordariales.</title>
        <authorList>
            <person name="Hensen N."/>
            <person name="Bonometti L."/>
            <person name="Westerberg I."/>
            <person name="Brannstrom I.O."/>
            <person name="Guillou S."/>
            <person name="Cros-Aarteil S."/>
            <person name="Calhoun S."/>
            <person name="Haridas S."/>
            <person name="Kuo A."/>
            <person name="Mondo S."/>
            <person name="Pangilinan J."/>
            <person name="Riley R."/>
            <person name="LaButti K."/>
            <person name="Andreopoulos B."/>
            <person name="Lipzen A."/>
            <person name="Chen C."/>
            <person name="Yan M."/>
            <person name="Daum C."/>
            <person name="Ng V."/>
            <person name="Clum A."/>
            <person name="Steindorff A."/>
            <person name="Ohm R.A."/>
            <person name="Martin F."/>
            <person name="Silar P."/>
            <person name="Natvig D.O."/>
            <person name="Lalanne C."/>
            <person name="Gautier V."/>
            <person name="Ament-Velasquez S.L."/>
            <person name="Kruys A."/>
            <person name="Hutchinson M.I."/>
            <person name="Powell A.J."/>
            <person name="Barry K."/>
            <person name="Miller A.N."/>
            <person name="Grigoriev I.V."/>
            <person name="Debuchy R."/>
            <person name="Gladieux P."/>
            <person name="Hiltunen Thoren M."/>
            <person name="Johannesson H."/>
        </authorList>
    </citation>
    <scope>NUCLEOTIDE SEQUENCE [LARGE SCALE GENOMIC DNA]</scope>
    <source>
        <strain evidence="5">CBS 340.73</strain>
    </source>
</reference>
<dbReference type="PANTHER" id="PTHR22935">
    <property type="entry name" value="PENICILLIN-BINDING PROTEIN"/>
    <property type="match status" value="1"/>
</dbReference>
<keyword evidence="5" id="KW-1185">Reference proteome</keyword>
<feature type="signal peptide" evidence="1">
    <location>
        <begin position="1"/>
        <end position="26"/>
    </location>
</feature>
<keyword evidence="1" id="KW-0732">Signal</keyword>
<evidence type="ECO:0000259" key="2">
    <source>
        <dbReference type="Pfam" id="PF00144"/>
    </source>
</evidence>